<dbReference type="Gene3D" id="3.40.630.30">
    <property type="match status" value="1"/>
</dbReference>
<dbReference type="PROSITE" id="PS51186">
    <property type="entry name" value="GNAT"/>
    <property type="match status" value="1"/>
</dbReference>
<proteinExistence type="predicted"/>
<dbReference type="SUPFAM" id="SSF55729">
    <property type="entry name" value="Acyl-CoA N-acyltransferases (Nat)"/>
    <property type="match status" value="1"/>
</dbReference>
<dbReference type="Proteomes" id="UP000657931">
    <property type="component" value="Unassembled WGS sequence"/>
</dbReference>
<dbReference type="EMBL" id="JACSQT010000002">
    <property type="protein sequence ID" value="MBD7936332.1"/>
    <property type="molecule type" value="Genomic_DNA"/>
</dbReference>
<gene>
    <name evidence="4" type="ORF">H9655_04780</name>
</gene>
<dbReference type="InterPro" id="IPR016181">
    <property type="entry name" value="Acyl_CoA_acyltransferase"/>
</dbReference>
<evidence type="ECO:0000256" key="1">
    <source>
        <dbReference type="ARBA" id="ARBA00022679"/>
    </source>
</evidence>
<organism evidence="4 5">
    <name type="scientific">Cytobacillus stercorigallinarum</name>
    <dbReference type="NCBI Taxonomy" id="2762240"/>
    <lineage>
        <taxon>Bacteria</taxon>
        <taxon>Bacillati</taxon>
        <taxon>Bacillota</taxon>
        <taxon>Bacilli</taxon>
        <taxon>Bacillales</taxon>
        <taxon>Bacillaceae</taxon>
        <taxon>Cytobacillus</taxon>
    </lineage>
</organism>
<keyword evidence="5" id="KW-1185">Reference proteome</keyword>
<keyword evidence="1" id="KW-0808">Transferase</keyword>
<dbReference type="InterPro" id="IPR000182">
    <property type="entry name" value="GNAT_dom"/>
</dbReference>
<comment type="caution">
    <text evidence="4">The sequence shown here is derived from an EMBL/GenBank/DDBJ whole genome shotgun (WGS) entry which is preliminary data.</text>
</comment>
<reference evidence="4 5" key="1">
    <citation type="submission" date="2020-08" db="EMBL/GenBank/DDBJ databases">
        <title>A Genomic Blueprint of the Chicken Gut Microbiome.</title>
        <authorList>
            <person name="Gilroy R."/>
            <person name="Ravi A."/>
            <person name="Getino M."/>
            <person name="Pursley I."/>
            <person name="Horton D.L."/>
            <person name="Alikhan N.-F."/>
            <person name="Baker D."/>
            <person name="Gharbi K."/>
            <person name="Hall N."/>
            <person name="Watson M."/>
            <person name="Adriaenssens E.M."/>
            <person name="Foster-Nyarko E."/>
            <person name="Jarju S."/>
            <person name="Secka A."/>
            <person name="Antonio M."/>
            <person name="Oren A."/>
            <person name="Chaudhuri R."/>
            <person name="La Ragione R.M."/>
            <person name="Hildebrand F."/>
            <person name="Pallen M.J."/>
        </authorList>
    </citation>
    <scope>NUCLEOTIDE SEQUENCE [LARGE SCALE GENOMIC DNA]</scope>
    <source>
        <strain evidence="4 5">Sa5YUA1</strain>
    </source>
</reference>
<protein>
    <submittedName>
        <fullName evidence="4">GNAT family N-acetyltransferase</fullName>
    </submittedName>
</protein>
<dbReference type="InterPro" id="IPR050832">
    <property type="entry name" value="Bact_Acetyltransf"/>
</dbReference>
<evidence type="ECO:0000313" key="4">
    <source>
        <dbReference type="EMBL" id="MBD7936332.1"/>
    </source>
</evidence>
<keyword evidence="2" id="KW-0012">Acyltransferase</keyword>
<dbReference type="Pfam" id="PF00583">
    <property type="entry name" value="Acetyltransf_1"/>
    <property type="match status" value="1"/>
</dbReference>
<evidence type="ECO:0000259" key="3">
    <source>
        <dbReference type="PROSITE" id="PS51186"/>
    </source>
</evidence>
<name>A0ABR8QLD6_9BACI</name>
<evidence type="ECO:0000313" key="5">
    <source>
        <dbReference type="Proteomes" id="UP000657931"/>
    </source>
</evidence>
<dbReference type="CDD" id="cd04301">
    <property type="entry name" value="NAT_SF"/>
    <property type="match status" value="1"/>
</dbReference>
<evidence type="ECO:0000256" key="2">
    <source>
        <dbReference type="ARBA" id="ARBA00023315"/>
    </source>
</evidence>
<feature type="domain" description="N-acetyltransferase" evidence="3">
    <location>
        <begin position="1"/>
        <end position="154"/>
    </location>
</feature>
<sequence length="160" mass="18158">MLIKPATSDDAAIITEIMQVAFREYNNPPASALIETTEEVRSALENGEQSLICYDQDIPVAMVRLKFTNKELYFYRLSVLPTYQRKGIAKLLLKELESYAGNYVVTQLVCKVRMTAPKNILLYQSVGYEIFDQVIVRKANGVEIPVVHMKKQIQLVKITG</sequence>
<dbReference type="RefSeq" id="WP_191811475.1">
    <property type="nucleotide sequence ID" value="NZ_JACSQT010000002.1"/>
</dbReference>
<dbReference type="PANTHER" id="PTHR43877">
    <property type="entry name" value="AMINOALKYLPHOSPHONATE N-ACETYLTRANSFERASE-RELATED-RELATED"/>
    <property type="match status" value="1"/>
</dbReference>
<accession>A0ABR8QLD6</accession>